<gene>
    <name evidence="2" type="ORF">EGA29_11710</name>
</gene>
<dbReference type="EMBL" id="RJTL01000016">
    <property type="protein sequence ID" value="RNM06982.1"/>
    <property type="molecule type" value="Genomic_DNA"/>
</dbReference>
<sequence>MYLTISANWVPESGLATLLILFSPAPTHFQTDPASISGPTHSTRRKPPSTSPQYVLLNQWVRPFLEPVFEYLPRSRQQCVRLGEETWRHVSGGYVDAVRHAICNFFHHFHPIK</sequence>
<name>A0A454TS07_9RALS</name>
<feature type="region of interest" description="Disordered" evidence="1">
    <location>
        <begin position="31"/>
        <end position="50"/>
    </location>
</feature>
<accession>A0A454TS07</accession>
<comment type="caution">
    <text evidence="2">The sequence shown here is derived from an EMBL/GenBank/DDBJ whole genome shotgun (WGS) entry which is preliminary data.</text>
</comment>
<protein>
    <submittedName>
        <fullName evidence="2">Uncharacterized protein</fullName>
    </submittedName>
</protein>
<dbReference type="RefSeq" id="WP_072633722.1">
    <property type="nucleotide sequence ID" value="NZ_JACWQA010000108.1"/>
</dbReference>
<proteinExistence type="predicted"/>
<evidence type="ECO:0000256" key="1">
    <source>
        <dbReference type="SAM" id="MobiDB-lite"/>
    </source>
</evidence>
<dbReference type="Proteomes" id="UP000271222">
    <property type="component" value="Unassembled WGS sequence"/>
</dbReference>
<organism evidence="2 3">
    <name type="scientific">Ralstonia pseudosolanacearum</name>
    <dbReference type="NCBI Taxonomy" id="1310165"/>
    <lineage>
        <taxon>Bacteria</taxon>
        <taxon>Pseudomonadati</taxon>
        <taxon>Pseudomonadota</taxon>
        <taxon>Betaproteobacteria</taxon>
        <taxon>Burkholderiales</taxon>
        <taxon>Burkholderiaceae</taxon>
        <taxon>Ralstonia</taxon>
        <taxon>Ralstonia solanacearum species complex</taxon>
    </lineage>
</organism>
<evidence type="ECO:0000313" key="2">
    <source>
        <dbReference type="EMBL" id="RNM06982.1"/>
    </source>
</evidence>
<feature type="compositionally biased region" description="Polar residues" evidence="1">
    <location>
        <begin position="31"/>
        <end position="41"/>
    </location>
</feature>
<evidence type="ECO:0000313" key="3">
    <source>
        <dbReference type="Proteomes" id="UP000271222"/>
    </source>
</evidence>
<dbReference type="AlphaFoldDB" id="A0A454TS07"/>
<reference evidence="2 3" key="1">
    <citation type="submission" date="2018-10" db="EMBL/GenBank/DDBJ databases">
        <title>Draft Genome Sequence of Ralstonia pseudosolanacearum (R. solanacearum phylotype I) Strain Tg03 Isolated from Luffa cylindrica in China.</title>
        <authorList>
            <person name="Yuan G.-Q."/>
            <person name="Li Q.-Q."/>
            <person name="Zhang Y.-W."/>
        </authorList>
    </citation>
    <scope>NUCLEOTIDE SEQUENCE [LARGE SCALE GENOMIC DNA]</scope>
    <source>
        <strain evidence="2 3">Tg03</strain>
    </source>
</reference>